<protein>
    <submittedName>
        <fullName evidence="5">Putative hydroxylase</fullName>
    </submittedName>
</protein>
<gene>
    <name evidence="5" type="ORF">NIES4072_24570</name>
</gene>
<dbReference type="GO" id="GO:0051213">
    <property type="term" value="F:dioxygenase activity"/>
    <property type="evidence" value="ECO:0007669"/>
    <property type="project" value="UniProtKB-KW"/>
</dbReference>
<proteinExistence type="inferred from homology"/>
<dbReference type="PANTHER" id="PTHR46332">
    <property type="entry name" value="ASPARTATE BETA-HYDROXYLASE DOMAIN-CONTAINING PROTEIN 2"/>
    <property type="match status" value="1"/>
</dbReference>
<dbReference type="EMBL" id="BDUD01000001">
    <property type="protein sequence ID" value="GBG18792.1"/>
    <property type="molecule type" value="Genomic_DNA"/>
</dbReference>
<evidence type="ECO:0000256" key="3">
    <source>
        <dbReference type="ARBA" id="ARBA00023002"/>
    </source>
</evidence>
<keyword evidence="2" id="KW-0223">Dioxygenase</keyword>
<evidence type="ECO:0000313" key="6">
    <source>
        <dbReference type="Proteomes" id="UP000245124"/>
    </source>
</evidence>
<dbReference type="Pfam" id="PF05118">
    <property type="entry name" value="Asp_Arg_Hydrox"/>
    <property type="match status" value="1"/>
</dbReference>
<keyword evidence="3" id="KW-0560">Oxidoreductase</keyword>
<dbReference type="InterPro" id="IPR007803">
    <property type="entry name" value="Asp/Arg/Pro-Hydrxlase"/>
</dbReference>
<feature type="domain" description="Aspartyl/asparaginy/proline hydroxylase" evidence="4">
    <location>
        <begin position="13"/>
        <end position="63"/>
    </location>
</feature>
<evidence type="ECO:0000256" key="2">
    <source>
        <dbReference type="ARBA" id="ARBA00022964"/>
    </source>
</evidence>
<name>A0A2R5FJ64_NOSCO</name>
<dbReference type="InterPro" id="IPR027443">
    <property type="entry name" value="IPNS-like_sf"/>
</dbReference>
<dbReference type="SUPFAM" id="SSF51197">
    <property type="entry name" value="Clavaminate synthase-like"/>
    <property type="match status" value="1"/>
</dbReference>
<dbReference type="Proteomes" id="UP000245124">
    <property type="component" value="Unassembled WGS sequence"/>
</dbReference>
<dbReference type="RefSeq" id="WP_109008735.1">
    <property type="nucleotide sequence ID" value="NZ_BDUD01000001.1"/>
</dbReference>
<dbReference type="Gene3D" id="2.60.120.330">
    <property type="entry name" value="B-lactam Antibiotic, Isopenicillin N Synthase, Chain"/>
    <property type="match status" value="1"/>
</dbReference>
<comment type="similarity">
    <text evidence="1">Belongs to the aspartyl/asparaginyl beta-hydroxylase family.</text>
</comment>
<dbReference type="InterPro" id="IPR051821">
    <property type="entry name" value="Asp/Asn_beta-hydroxylase"/>
</dbReference>
<sequence length="66" mass="7712">MIIIIVDGIVYFLEVPNDCAIRVGHETKNWEEGKCLVFDDTLEHEVWNHGNIPRIILLIDFKKSNF</sequence>
<reference evidence="5 6" key="1">
    <citation type="submission" date="2017-06" db="EMBL/GenBank/DDBJ databases">
        <title>Genome sequencing of cyanobaciteial culture collection at National Institute for Environmental Studies (NIES).</title>
        <authorList>
            <person name="Hirose Y."/>
            <person name="Shimura Y."/>
            <person name="Fujisawa T."/>
            <person name="Nakamura Y."/>
            <person name="Kawachi M."/>
        </authorList>
    </citation>
    <scope>NUCLEOTIDE SEQUENCE [LARGE SCALE GENOMIC DNA]</scope>
    <source>
        <strain evidence="5 6">NIES-4072</strain>
    </source>
</reference>
<dbReference type="PANTHER" id="PTHR46332:SF5">
    <property type="entry name" value="ASPARTATE BETA-HYDROXYLASE DOMAIN CONTAINING 2"/>
    <property type="match status" value="1"/>
</dbReference>
<evidence type="ECO:0000259" key="4">
    <source>
        <dbReference type="Pfam" id="PF05118"/>
    </source>
</evidence>
<comment type="caution">
    <text evidence="5">The sequence shown here is derived from an EMBL/GenBank/DDBJ whole genome shotgun (WGS) entry which is preliminary data.</text>
</comment>
<dbReference type="GO" id="GO:0016020">
    <property type="term" value="C:membrane"/>
    <property type="evidence" value="ECO:0007669"/>
    <property type="project" value="TreeGrafter"/>
</dbReference>
<evidence type="ECO:0000256" key="1">
    <source>
        <dbReference type="ARBA" id="ARBA00007730"/>
    </source>
</evidence>
<dbReference type="AlphaFoldDB" id="A0A2R5FJ64"/>
<keyword evidence="6" id="KW-1185">Reference proteome</keyword>
<dbReference type="OrthoDB" id="21665at2"/>
<organism evidence="5 6">
    <name type="scientific">Nostoc commune NIES-4072</name>
    <dbReference type="NCBI Taxonomy" id="2005467"/>
    <lineage>
        <taxon>Bacteria</taxon>
        <taxon>Bacillati</taxon>
        <taxon>Cyanobacteriota</taxon>
        <taxon>Cyanophyceae</taxon>
        <taxon>Nostocales</taxon>
        <taxon>Nostocaceae</taxon>
        <taxon>Nostoc</taxon>
    </lineage>
</organism>
<evidence type="ECO:0000313" key="5">
    <source>
        <dbReference type="EMBL" id="GBG18792.1"/>
    </source>
</evidence>
<accession>A0A2R5FJ64</accession>